<dbReference type="Proteomes" id="UP000517765">
    <property type="component" value="Unassembled WGS sequence"/>
</dbReference>
<gene>
    <name evidence="3" type="ORF">FNX44_011035</name>
    <name evidence="2" type="ORF">H3147_10480</name>
</gene>
<evidence type="ECO:0000313" key="4">
    <source>
        <dbReference type="Proteomes" id="UP000320857"/>
    </source>
</evidence>
<dbReference type="GO" id="GO:0046872">
    <property type="term" value="F:metal ion binding"/>
    <property type="evidence" value="ECO:0007669"/>
    <property type="project" value="InterPro"/>
</dbReference>
<accession>A0A5P0YPX3</accession>
<comment type="caution">
    <text evidence="3">The sequence shown here is derived from an EMBL/GenBank/DDBJ whole genome shotgun (WGS) entry which is preliminary data.</text>
</comment>
<reference evidence="2" key="3">
    <citation type="journal article" name="Syst. Appl. Microbiol.">
        <title>Streptomyces alkaliterrae sp. nov., isolated from an alkaline soil, and emended descriptions of Streptomyces alkaliphilus, Streptomyces calidiresistens and Streptomyces durbertensis.</title>
        <authorList>
            <person name="Swiecimska M."/>
            <person name="Golinska P."/>
            <person name="Nouioui I."/>
            <person name="Wypij M."/>
            <person name="Rai M."/>
            <person name="Sangal V."/>
            <person name="Goodfellow M."/>
        </authorList>
    </citation>
    <scope>NUCLEOTIDE SEQUENCE</scope>
    <source>
        <strain evidence="2">OF8</strain>
    </source>
</reference>
<name>A0A5P0YPX3_9ACTN</name>
<keyword evidence="2" id="KW-0413">Isomerase</keyword>
<dbReference type="Gene3D" id="1.20.120.450">
    <property type="entry name" value="dinb family like domain"/>
    <property type="match status" value="1"/>
</dbReference>
<dbReference type="InterPro" id="IPR034660">
    <property type="entry name" value="DinB/YfiT-like"/>
</dbReference>
<dbReference type="EMBL" id="VJYK02000088">
    <property type="protein sequence ID" value="MQS02403.1"/>
    <property type="molecule type" value="Genomic_DNA"/>
</dbReference>
<sequence length="95" mass="10738">MSVRRQELFEAVEESTHRLLATADRFADGDLAGLSLVPPWTRGHVLSHLARAAESCCRLLHWARTGEPNPTGRWRADVERLPGRAARLVDRADRR</sequence>
<evidence type="ECO:0000259" key="1">
    <source>
        <dbReference type="Pfam" id="PF11716"/>
    </source>
</evidence>
<evidence type="ECO:0000313" key="2">
    <source>
        <dbReference type="EMBL" id="MBB1259262.1"/>
    </source>
</evidence>
<organism evidence="3 4">
    <name type="scientific">Streptomyces alkaliterrae</name>
    <dbReference type="NCBI Taxonomy" id="2213162"/>
    <lineage>
        <taxon>Bacteria</taxon>
        <taxon>Bacillati</taxon>
        <taxon>Actinomycetota</taxon>
        <taxon>Actinomycetes</taxon>
        <taxon>Kitasatosporales</taxon>
        <taxon>Streptomycetaceae</taxon>
        <taxon>Streptomyces</taxon>
    </lineage>
</organism>
<reference evidence="3 4" key="1">
    <citation type="submission" date="2019-10" db="EMBL/GenBank/DDBJ databases">
        <title>Streptomyces sp. nov., a novel actinobacterium isolated from alkaline environment.</title>
        <authorList>
            <person name="Golinska P."/>
        </authorList>
    </citation>
    <scope>NUCLEOTIDE SEQUENCE [LARGE SCALE GENOMIC DNA]</scope>
    <source>
        <strain evidence="3 4">OF1</strain>
    </source>
</reference>
<dbReference type="Proteomes" id="UP000320857">
    <property type="component" value="Unassembled WGS sequence"/>
</dbReference>
<dbReference type="OrthoDB" id="5118203at2"/>
<dbReference type="InterPro" id="IPR024344">
    <property type="entry name" value="MDMPI_metal-binding"/>
</dbReference>
<keyword evidence="4" id="KW-1185">Reference proteome</keyword>
<dbReference type="GO" id="GO:0016853">
    <property type="term" value="F:isomerase activity"/>
    <property type="evidence" value="ECO:0007669"/>
    <property type="project" value="UniProtKB-KW"/>
</dbReference>
<dbReference type="SUPFAM" id="SSF109854">
    <property type="entry name" value="DinB/YfiT-like putative metalloenzymes"/>
    <property type="match status" value="1"/>
</dbReference>
<evidence type="ECO:0000313" key="3">
    <source>
        <dbReference type="EMBL" id="MQS02403.1"/>
    </source>
</evidence>
<proteinExistence type="predicted"/>
<keyword evidence="2" id="KW-0670">Pyruvate</keyword>
<dbReference type="EMBL" id="JABJXA010000047">
    <property type="protein sequence ID" value="MBB1259262.1"/>
    <property type="molecule type" value="Genomic_DNA"/>
</dbReference>
<protein>
    <submittedName>
        <fullName evidence="2">Maleylpyruvate isomerase N-terminal domain-containing protein</fullName>
    </submittedName>
</protein>
<reference evidence="5" key="2">
    <citation type="submission" date="2020-05" db="EMBL/GenBank/DDBJ databases">
        <title>Classification of alakaliphilic streptomycetes isolated from an alkaline soil next to Lonar Crater, India and a proposal for the recognition of Streptomyces alkaliterrae sp. nov.</title>
        <authorList>
            <person name="Golinska P."/>
        </authorList>
    </citation>
    <scope>NUCLEOTIDE SEQUENCE [LARGE SCALE GENOMIC DNA]</scope>
    <source>
        <strain evidence="5">OF8</strain>
    </source>
</reference>
<dbReference type="Pfam" id="PF11716">
    <property type="entry name" value="MDMPI_N"/>
    <property type="match status" value="1"/>
</dbReference>
<dbReference type="RefSeq" id="WP_143647861.1">
    <property type="nucleotide sequence ID" value="NZ_JABJXA010000047.1"/>
</dbReference>
<feature type="domain" description="Mycothiol-dependent maleylpyruvate isomerase metal-binding" evidence="1">
    <location>
        <begin position="13"/>
        <end position="86"/>
    </location>
</feature>
<dbReference type="AlphaFoldDB" id="A0A5P0YPX3"/>
<evidence type="ECO:0000313" key="5">
    <source>
        <dbReference type="Proteomes" id="UP000517765"/>
    </source>
</evidence>